<protein>
    <recommendedName>
        <fullName evidence="13">Flap endonuclease 1</fullName>
        <shortName evidence="13">FEN-1</shortName>
        <ecNumber evidence="13">3.1.-.-</ecNumber>
    </recommendedName>
    <alternativeName>
        <fullName evidence="13">Flap structure-specific endonuclease 1</fullName>
    </alternativeName>
</protein>
<dbReference type="Gene3D" id="1.10.150.20">
    <property type="entry name" value="5' to 3' exonuclease, C-terminal subdomain"/>
    <property type="match status" value="1"/>
</dbReference>
<dbReference type="InterPro" id="IPR006086">
    <property type="entry name" value="XPG-I_dom"/>
</dbReference>
<evidence type="ECO:0000256" key="8">
    <source>
        <dbReference type="ARBA" id="ARBA00022839"/>
    </source>
</evidence>
<evidence type="ECO:0000256" key="7">
    <source>
        <dbReference type="ARBA" id="ARBA00022801"/>
    </source>
</evidence>
<dbReference type="SUPFAM" id="SSF47807">
    <property type="entry name" value="5' to 3' exonuclease, C-terminal subdomain"/>
    <property type="match status" value="1"/>
</dbReference>
<keyword evidence="7 13" id="KW-0378">Hydrolase</keyword>
<dbReference type="PROSITE" id="PS00842">
    <property type="entry name" value="XPG_2"/>
    <property type="match status" value="1"/>
</dbReference>
<accession>A0A0C2TIG3</accession>
<evidence type="ECO:0000256" key="3">
    <source>
        <dbReference type="ARBA" id="ARBA00022722"/>
    </source>
</evidence>
<dbReference type="InterPro" id="IPR029060">
    <property type="entry name" value="PIN-like_dom_sf"/>
</dbReference>
<dbReference type="SMART" id="SM00485">
    <property type="entry name" value="XPGN"/>
    <property type="match status" value="1"/>
</dbReference>
<evidence type="ECO:0000256" key="10">
    <source>
        <dbReference type="ARBA" id="ARBA00023128"/>
    </source>
</evidence>
<evidence type="ECO:0000256" key="13">
    <source>
        <dbReference type="HAMAP-Rule" id="MF_03140"/>
    </source>
</evidence>
<comment type="similarity">
    <text evidence="13">Belongs to the XPG/RAD2 endonuclease family. FEN1 subfamily.</text>
</comment>
<dbReference type="GO" id="GO:0005730">
    <property type="term" value="C:nucleolus"/>
    <property type="evidence" value="ECO:0007669"/>
    <property type="project" value="UniProtKB-SubCell"/>
</dbReference>
<keyword evidence="6 13" id="KW-0227">DNA damage</keyword>
<keyword evidence="10 13" id="KW-0496">Mitochondrion</keyword>
<keyword evidence="11 13" id="KW-0234">DNA repair</keyword>
<dbReference type="GO" id="GO:0017108">
    <property type="term" value="F:5'-flap endonuclease activity"/>
    <property type="evidence" value="ECO:0007669"/>
    <property type="project" value="UniProtKB-UniRule"/>
</dbReference>
<dbReference type="CDD" id="cd09867">
    <property type="entry name" value="PIN_FEN1"/>
    <property type="match status" value="1"/>
</dbReference>
<dbReference type="FunCoup" id="A0A0C2TIG3">
    <property type="interactions" value="811"/>
</dbReference>
<comment type="subcellular location">
    <subcellularLocation>
        <location evidence="13">Nucleus</location>
        <location evidence="13">Nucleolus</location>
    </subcellularLocation>
    <subcellularLocation>
        <location evidence="13">Nucleus</location>
        <location evidence="13">Nucleoplasm</location>
    </subcellularLocation>
    <subcellularLocation>
        <location evidence="13">Mitochondrion</location>
    </subcellularLocation>
    <text evidence="13">Resides mostly in the nucleoli and relocalizes to the nucleoplasm upon DNA damage.</text>
</comment>
<proteinExistence type="inferred from homology"/>
<dbReference type="InterPro" id="IPR019974">
    <property type="entry name" value="XPG_CS"/>
</dbReference>
<dbReference type="GO" id="GO:0008409">
    <property type="term" value="F:5'-3' exonuclease activity"/>
    <property type="evidence" value="ECO:0007669"/>
    <property type="project" value="UniProtKB-UniRule"/>
</dbReference>
<evidence type="ECO:0000256" key="5">
    <source>
        <dbReference type="ARBA" id="ARBA00022759"/>
    </source>
</evidence>
<dbReference type="Pfam" id="PF00752">
    <property type="entry name" value="XPG_N"/>
    <property type="match status" value="1"/>
</dbReference>
<keyword evidence="2 13" id="KW-0235">DNA replication</keyword>
<dbReference type="SUPFAM" id="SSF88723">
    <property type="entry name" value="PIN domain-like"/>
    <property type="match status" value="1"/>
</dbReference>
<feature type="domain" description="XPG N-terminal" evidence="16">
    <location>
        <begin position="1"/>
        <end position="108"/>
    </location>
</feature>
<dbReference type="GO" id="GO:0000287">
    <property type="term" value="F:magnesium ion binding"/>
    <property type="evidence" value="ECO:0007669"/>
    <property type="project" value="UniProtKB-UniRule"/>
</dbReference>
<name>A0A0C2TIG3_AMAMK</name>
<feature type="compositionally biased region" description="Basic and acidic residues" evidence="14">
    <location>
        <begin position="490"/>
        <end position="500"/>
    </location>
</feature>
<dbReference type="Pfam" id="PF00867">
    <property type="entry name" value="XPG_I"/>
    <property type="match status" value="1"/>
</dbReference>
<evidence type="ECO:0000256" key="2">
    <source>
        <dbReference type="ARBA" id="ARBA00022705"/>
    </source>
</evidence>
<feature type="compositionally biased region" description="Basic residues" evidence="14">
    <location>
        <begin position="335"/>
        <end position="355"/>
    </location>
</feature>
<evidence type="ECO:0000259" key="16">
    <source>
        <dbReference type="SMART" id="SM00485"/>
    </source>
</evidence>
<feature type="compositionally biased region" description="Basic and acidic residues" evidence="14">
    <location>
        <begin position="467"/>
        <end position="476"/>
    </location>
</feature>
<dbReference type="InterPro" id="IPR006085">
    <property type="entry name" value="XPG_DNA_repair_N"/>
</dbReference>
<gene>
    <name evidence="17" type="ORF">M378DRAFT_160261</name>
</gene>
<evidence type="ECO:0000313" key="18">
    <source>
        <dbReference type="Proteomes" id="UP000054549"/>
    </source>
</evidence>
<dbReference type="GO" id="GO:0005654">
    <property type="term" value="C:nucleoplasm"/>
    <property type="evidence" value="ECO:0007669"/>
    <property type="project" value="UniProtKB-SubCell"/>
</dbReference>
<evidence type="ECO:0000256" key="1">
    <source>
        <dbReference type="ARBA" id="ARBA00022553"/>
    </source>
</evidence>
<dbReference type="STRING" id="946122.A0A0C2TIG3"/>
<comment type="cofactor">
    <cofactor evidence="13">
        <name>Mg(2+)</name>
        <dbReference type="ChEBI" id="CHEBI:18420"/>
    </cofactor>
    <text evidence="13">Binds 2 magnesium ions per subunit. They probably participate in the reaction catalyzed by the enzyme. May bind an additional third magnesium ion after substrate binding.</text>
</comment>
<dbReference type="GO" id="GO:0005739">
    <property type="term" value="C:mitochondrion"/>
    <property type="evidence" value="ECO:0007669"/>
    <property type="project" value="UniProtKB-SubCell"/>
</dbReference>
<keyword evidence="8 13" id="KW-0269">Exonuclease</keyword>
<organism evidence="17 18">
    <name type="scientific">Amanita muscaria (strain Koide BX008)</name>
    <dbReference type="NCBI Taxonomy" id="946122"/>
    <lineage>
        <taxon>Eukaryota</taxon>
        <taxon>Fungi</taxon>
        <taxon>Dikarya</taxon>
        <taxon>Basidiomycota</taxon>
        <taxon>Agaricomycotina</taxon>
        <taxon>Agaricomycetes</taxon>
        <taxon>Agaricomycetidae</taxon>
        <taxon>Agaricales</taxon>
        <taxon>Pluteineae</taxon>
        <taxon>Amanitaceae</taxon>
        <taxon>Amanita</taxon>
    </lineage>
</organism>
<dbReference type="SMART" id="SM00484">
    <property type="entry name" value="XPGI"/>
    <property type="match status" value="1"/>
</dbReference>
<dbReference type="Proteomes" id="UP000054549">
    <property type="component" value="Unassembled WGS sequence"/>
</dbReference>
<evidence type="ECO:0000259" key="15">
    <source>
        <dbReference type="SMART" id="SM00484"/>
    </source>
</evidence>
<keyword evidence="5 13" id="KW-0255">Endonuclease</keyword>
<dbReference type="GO" id="GO:0043137">
    <property type="term" value="P:DNA replication, removal of RNA primer"/>
    <property type="evidence" value="ECO:0007669"/>
    <property type="project" value="UniProtKB-UniRule"/>
</dbReference>
<dbReference type="FunFam" id="3.40.50.1010:FF:000003">
    <property type="entry name" value="Flap endonuclease 1"/>
    <property type="match status" value="1"/>
</dbReference>
<feature type="domain" description="XPG-I" evidence="15">
    <location>
        <begin position="147"/>
        <end position="219"/>
    </location>
</feature>
<evidence type="ECO:0000256" key="12">
    <source>
        <dbReference type="ARBA" id="ARBA00023242"/>
    </source>
</evidence>
<dbReference type="InterPro" id="IPR036279">
    <property type="entry name" value="5-3_exonuclease_C_sf"/>
</dbReference>
<evidence type="ECO:0000256" key="11">
    <source>
        <dbReference type="ARBA" id="ARBA00023204"/>
    </source>
</evidence>
<dbReference type="OrthoDB" id="1937206at2759"/>
<dbReference type="InParanoid" id="A0A0C2TIG3"/>
<dbReference type="PROSITE" id="PS00841">
    <property type="entry name" value="XPG_1"/>
    <property type="match status" value="1"/>
</dbReference>
<dbReference type="PRINTS" id="PR00853">
    <property type="entry name" value="XPGRADSUPER"/>
</dbReference>
<evidence type="ECO:0000256" key="4">
    <source>
        <dbReference type="ARBA" id="ARBA00022723"/>
    </source>
</evidence>
<dbReference type="EC" id="3.1.-.-" evidence="13"/>
<dbReference type="PANTHER" id="PTHR11081">
    <property type="entry name" value="FLAP ENDONUCLEASE FAMILY MEMBER"/>
    <property type="match status" value="1"/>
</dbReference>
<feature type="region of interest" description="Disordered" evidence="14">
    <location>
        <begin position="447"/>
        <end position="506"/>
    </location>
</feature>
<reference evidence="17 18" key="1">
    <citation type="submission" date="2014-04" db="EMBL/GenBank/DDBJ databases">
        <title>Evolutionary Origins and Diversification of the Mycorrhizal Mutualists.</title>
        <authorList>
            <consortium name="DOE Joint Genome Institute"/>
            <consortium name="Mycorrhizal Genomics Consortium"/>
            <person name="Kohler A."/>
            <person name="Kuo A."/>
            <person name="Nagy L.G."/>
            <person name="Floudas D."/>
            <person name="Copeland A."/>
            <person name="Barry K.W."/>
            <person name="Cichocki N."/>
            <person name="Veneault-Fourrey C."/>
            <person name="LaButti K."/>
            <person name="Lindquist E.A."/>
            <person name="Lipzen A."/>
            <person name="Lundell T."/>
            <person name="Morin E."/>
            <person name="Murat C."/>
            <person name="Riley R."/>
            <person name="Ohm R."/>
            <person name="Sun H."/>
            <person name="Tunlid A."/>
            <person name="Henrissat B."/>
            <person name="Grigoriev I.V."/>
            <person name="Hibbett D.S."/>
            <person name="Martin F."/>
        </authorList>
    </citation>
    <scope>NUCLEOTIDE SEQUENCE [LARGE SCALE GENOMIC DNA]</scope>
    <source>
        <strain evidence="17 18">Koide BX008</strain>
    </source>
</reference>
<evidence type="ECO:0000256" key="6">
    <source>
        <dbReference type="ARBA" id="ARBA00022763"/>
    </source>
</evidence>
<evidence type="ECO:0000256" key="9">
    <source>
        <dbReference type="ARBA" id="ARBA00022842"/>
    </source>
</evidence>
<dbReference type="EMBL" id="KN818234">
    <property type="protein sequence ID" value="KIL66769.1"/>
    <property type="molecule type" value="Genomic_DNA"/>
</dbReference>
<keyword evidence="1 13" id="KW-0597">Phosphoprotein</keyword>
<dbReference type="Gene3D" id="3.40.50.1010">
    <property type="entry name" value="5'-nuclease"/>
    <property type="match status" value="1"/>
</dbReference>
<comment type="function">
    <text evidence="13">Structure-specific nuclease with 5'-flap endonuclease and 5'-3' exonuclease activities involved in DNA replication and repair. During DNA replication, cleaves the 5'-overhanging flap structure that is generated by displacement synthesis when DNA polymerase encounters the 5'-end of a downstream Okazaki fragment. It enters the flap from the 5'-end and then tracks to cleave the flap base, leaving a nick for ligation. Also involved in the long patch base excision repair (LP-BER) pathway, by cleaving within the apurinic/apyrimidinic (AP) site-terminated flap. Acts as a genome stabilization factor that prevents flaps from equilibrating into structures that lead to duplications and deletions. Also possesses 5'-3' exonuclease activity on nicked or gapped double-stranded DNA, and exhibits RNase H activity. Also involved in replication and repair of rDNA and in repairing mitochondrial DNA.</text>
</comment>
<dbReference type="HAMAP" id="MF_00614">
    <property type="entry name" value="Fen"/>
    <property type="match status" value="1"/>
</dbReference>
<dbReference type="PANTHER" id="PTHR11081:SF9">
    <property type="entry name" value="FLAP ENDONUCLEASE 1"/>
    <property type="match status" value="1"/>
</dbReference>
<dbReference type="InterPro" id="IPR008918">
    <property type="entry name" value="HhH2"/>
</dbReference>
<dbReference type="HOGENOM" id="CLU_032444_1_1_1"/>
<dbReference type="InterPro" id="IPR023426">
    <property type="entry name" value="Flap_endonuc"/>
</dbReference>
<feature type="region of interest" description="Disordered" evidence="14">
    <location>
        <begin position="272"/>
        <end position="386"/>
    </location>
</feature>
<dbReference type="AlphaFoldDB" id="A0A0C2TIG3"/>
<evidence type="ECO:0000256" key="14">
    <source>
        <dbReference type="SAM" id="MobiDB-lite"/>
    </source>
</evidence>
<keyword evidence="3 13" id="KW-0540">Nuclease</keyword>
<keyword evidence="4 13" id="KW-0479">Metal-binding</keyword>
<dbReference type="InterPro" id="IPR006084">
    <property type="entry name" value="XPG/Rad2"/>
</dbReference>
<dbReference type="SMART" id="SM00279">
    <property type="entry name" value="HhH2"/>
    <property type="match status" value="1"/>
</dbReference>
<keyword evidence="18" id="KW-1185">Reference proteome</keyword>
<dbReference type="GO" id="GO:0006284">
    <property type="term" value="P:base-excision repair"/>
    <property type="evidence" value="ECO:0007669"/>
    <property type="project" value="UniProtKB-UniRule"/>
</dbReference>
<sequence>MGIKGLTALLSEHAPACIKEHDIKTLFGRKVAIDASMSIYQFLIAVRQRDGEMLTNDAGETTSHLMGFFYRTIRIVENGIKPAYVFDGKPPELKKGVLSKRFERREEAKEEGEEAKEIGTAEDIDRFSRRTVKVTSQHNEECRKLLTLMGIPVVVAPSEAEAQCAELARGGKVYAAGSEDMDTLTFNAPILYRHLTFSEAKKQPISEINLQLALKGLEMDMSQFIDLCILLGCDYLEPIKGIGPKSALKLIKEHETLKAVVIHLREKAAQRAAAAAEESEQEPIVENDPPAPTSDFEIPDHVDPETDGEGEGNTNAETEAIHVGSESEEEEKESKKKKTKTKTKTTSKKSSKKNAKAGDDDAEGKQAKSKKPKAKGGTQIPEHWPWEEAKKLFESPDVLPADQVELEWKTPDVDGLVEFLVKQKGFNEDRVRKGAEKLQKFFQSKQQGRLDGFFTAKPKEPIASASKGKDKKDQKGTKGKAAAGGKGVKRKGDEKSEGAGKKARKK</sequence>
<keyword evidence="9 13" id="KW-0460">Magnesium</keyword>
<keyword evidence="12 13" id="KW-0539">Nucleus</keyword>
<dbReference type="GO" id="GO:0003677">
    <property type="term" value="F:DNA binding"/>
    <property type="evidence" value="ECO:0007669"/>
    <property type="project" value="UniProtKB-UniRule"/>
</dbReference>
<feature type="compositionally biased region" description="Basic and acidic residues" evidence="14">
    <location>
        <begin position="356"/>
        <end position="366"/>
    </location>
</feature>
<evidence type="ECO:0000313" key="17">
    <source>
        <dbReference type="EMBL" id="KIL66769.1"/>
    </source>
</evidence>